<name>A0ABU6VCF4_9FABA</name>
<dbReference type="InterPro" id="IPR035513">
    <property type="entry name" value="Invertase/methylesterase_inhib"/>
</dbReference>
<evidence type="ECO:0000313" key="3">
    <source>
        <dbReference type="Proteomes" id="UP001341840"/>
    </source>
</evidence>
<dbReference type="PANTHER" id="PTHR31890">
    <property type="entry name" value="PLANT INVERTASE/PECTIN METHYLESTERASE INHIBITOR SUPERFAMILY PROTEIN"/>
    <property type="match status" value="1"/>
</dbReference>
<comment type="caution">
    <text evidence="2">The sequence shown here is derived from an EMBL/GenBank/DDBJ whole genome shotgun (WGS) entry which is preliminary data.</text>
</comment>
<keyword evidence="3" id="KW-1185">Reference proteome</keyword>
<proteinExistence type="predicted"/>
<organism evidence="2 3">
    <name type="scientific">Stylosanthes scabra</name>
    <dbReference type="NCBI Taxonomy" id="79078"/>
    <lineage>
        <taxon>Eukaryota</taxon>
        <taxon>Viridiplantae</taxon>
        <taxon>Streptophyta</taxon>
        <taxon>Embryophyta</taxon>
        <taxon>Tracheophyta</taxon>
        <taxon>Spermatophyta</taxon>
        <taxon>Magnoliopsida</taxon>
        <taxon>eudicotyledons</taxon>
        <taxon>Gunneridae</taxon>
        <taxon>Pentapetalae</taxon>
        <taxon>rosids</taxon>
        <taxon>fabids</taxon>
        <taxon>Fabales</taxon>
        <taxon>Fabaceae</taxon>
        <taxon>Papilionoideae</taxon>
        <taxon>50 kb inversion clade</taxon>
        <taxon>dalbergioids sensu lato</taxon>
        <taxon>Dalbergieae</taxon>
        <taxon>Pterocarpus clade</taxon>
        <taxon>Stylosanthes</taxon>
    </lineage>
</organism>
<protein>
    <recommendedName>
        <fullName evidence="1">Pectinesterase inhibitor domain-containing protein</fullName>
    </recommendedName>
</protein>
<gene>
    <name evidence="2" type="ORF">PIB30_028847</name>
</gene>
<dbReference type="Proteomes" id="UP001341840">
    <property type="component" value="Unassembled WGS sequence"/>
</dbReference>
<reference evidence="2 3" key="1">
    <citation type="journal article" date="2023" name="Plants (Basel)">
        <title>Bridging the Gap: Combining Genomics and Transcriptomics Approaches to Understand Stylosanthes scabra, an Orphan Legume from the Brazilian Caatinga.</title>
        <authorList>
            <person name="Ferreira-Neto J.R.C."/>
            <person name="da Silva M.D."/>
            <person name="Binneck E."/>
            <person name="de Melo N.F."/>
            <person name="da Silva R.H."/>
            <person name="de Melo A.L.T.M."/>
            <person name="Pandolfi V."/>
            <person name="Bustamante F.O."/>
            <person name="Brasileiro-Vidal A.C."/>
            <person name="Benko-Iseppon A.M."/>
        </authorList>
    </citation>
    <scope>NUCLEOTIDE SEQUENCE [LARGE SCALE GENOMIC DNA]</scope>
    <source>
        <tissue evidence="2">Leaves</tissue>
    </source>
</reference>
<feature type="non-terminal residue" evidence="2">
    <location>
        <position position="1"/>
    </location>
</feature>
<feature type="domain" description="Pectinesterase inhibitor" evidence="1">
    <location>
        <begin position="17"/>
        <end position="172"/>
    </location>
</feature>
<dbReference type="PANTHER" id="PTHR31890:SF9">
    <property type="entry name" value="PLANT INVERTASE_PECTIN METHYLESTERASE INHIBITOR SUPERFAMILY PROTEIN"/>
    <property type="match status" value="1"/>
</dbReference>
<evidence type="ECO:0000259" key="1">
    <source>
        <dbReference type="SMART" id="SM00856"/>
    </source>
</evidence>
<dbReference type="Pfam" id="PF04043">
    <property type="entry name" value="PMEI"/>
    <property type="match status" value="1"/>
</dbReference>
<evidence type="ECO:0000313" key="2">
    <source>
        <dbReference type="EMBL" id="MED6170218.1"/>
    </source>
</evidence>
<dbReference type="SMART" id="SM00856">
    <property type="entry name" value="PMEI"/>
    <property type="match status" value="1"/>
</dbReference>
<dbReference type="InterPro" id="IPR006501">
    <property type="entry name" value="Pectinesterase_inhib_dom"/>
</dbReference>
<dbReference type="SUPFAM" id="SSF101148">
    <property type="entry name" value="Plant invertase/pectin methylesterase inhibitor"/>
    <property type="match status" value="1"/>
</dbReference>
<sequence>KTKVGYHSSTAPATRERISALVDVVCMSYKVKNEDRSKCMQEMLSNPKISSEKDSGRLRELLLDLAMKRAKEARISRENMAKRNNKYPAAIKQCAKFVNDTIDQLSGALQLIKEDNPEYDLTGISMNVSIAGDQLDYCEIGLANDDIVDHNVTSIIHHVRMFQRMVAIAFDL</sequence>
<dbReference type="Gene3D" id="1.20.140.40">
    <property type="entry name" value="Invertase/pectin methylesterase inhibitor family protein"/>
    <property type="match status" value="1"/>
</dbReference>
<dbReference type="NCBIfam" id="TIGR01614">
    <property type="entry name" value="PME_inhib"/>
    <property type="match status" value="1"/>
</dbReference>
<accession>A0ABU6VCF4</accession>
<dbReference type="EMBL" id="JASCZI010151150">
    <property type="protein sequence ID" value="MED6170218.1"/>
    <property type="molecule type" value="Genomic_DNA"/>
</dbReference>